<name>A0AAW2S512_SESRA</name>
<comment type="caution">
    <text evidence="1">The sequence shown here is derived from an EMBL/GenBank/DDBJ whole genome shotgun (WGS) entry which is preliminary data.</text>
</comment>
<organism evidence="1">
    <name type="scientific">Sesamum radiatum</name>
    <name type="common">Black benniseed</name>
    <dbReference type="NCBI Taxonomy" id="300843"/>
    <lineage>
        <taxon>Eukaryota</taxon>
        <taxon>Viridiplantae</taxon>
        <taxon>Streptophyta</taxon>
        <taxon>Embryophyta</taxon>
        <taxon>Tracheophyta</taxon>
        <taxon>Spermatophyta</taxon>
        <taxon>Magnoliopsida</taxon>
        <taxon>eudicotyledons</taxon>
        <taxon>Gunneridae</taxon>
        <taxon>Pentapetalae</taxon>
        <taxon>asterids</taxon>
        <taxon>lamiids</taxon>
        <taxon>Lamiales</taxon>
        <taxon>Pedaliaceae</taxon>
        <taxon>Sesamum</taxon>
    </lineage>
</organism>
<protein>
    <submittedName>
        <fullName evidence="1">Pentatricopeptide repeat-containing protein</fullName>
    </submittedName>
</protein>
<proteinExistence type="predicted"/>
<gene>
    <name evidence="1" type="ORF">Sradi_2626100</name>
</gene>
<sequence length="91" mass="10497">MQLARLASLLDKSLTTDQAKQIHCQIVVNRLNDLEPLLIRQTLNSAARYSPRTAHYVKAILRRMQKPDVFTTSFTIRYLSQHGQFREALSV</sequence>
<dbReference type="EMBL" id="JACGWJ010000011">
    <property type="protein sequence ID" value="KAL0387443.1"/>
    <property type="molecule type" value="Genomic_DNA"/>
</dbReference>
<dbReference type="AlphaFoldDB" id="A0AAW2S512"/>
<reference evidence="1" key="1">
    <citation type="submission" date="2020-06" db="EMBL/GenBank/DDBJ databases">
        <authorList>
            <person name="Li T."/>
            <person name="Hu X."/>
            <person name="Zhang T."/>
            <person name="Song X."/>
            <person name="Zhang H."/>
            <person name="Dai N."/>
            <person name="Sheng W."/>
            <person name="Hou X."/>
            <person name="Wei L."/>
        </authorList>
    </citation>
    <scope>NUCLEOTIDE SEQUENCE</scope>
    <source>
        <strain evidence="1">G02</strain>
        <tissue evidence="1">Leaf</tissue>
    </source>
</reference>
<reference evidence="1" key="2">
    <citation type="journal article" date="2024" name="Plant">
        <title>Genomic evolution and insights into agronomic trait innovations of Sesamum species.</title>
        <authorList>
            <person name="Miao H."/>
            <person name="Wang L."/>
            <person name="Qu L."/>
            <person name="Liu H."/>
            <person name="Sun Y."/>
            <person name="Le M."/>
            <person name="Wang Q."/>
            <person name="Wei S."/>
            <person name="Zheng Y."/>
            <person name="Lin W."/>
            <person name="Duan Y."/>
            <person name="Cao H."/>
            <person name="Xiong S."/>
            <person name="Wang X."/>
            <person name="Wei L."/>
            <person name="Li C."/>
            <person name="Ma Q."/>
            <person name="Ju M."/>
            <person name="Zhao R."/>
            <person name="Li G."/>
            <person name="Mu C."/>
            <person name="Tian Q."/>
            <person name="Mei H."/>
            <person name="Zhang T."/>
            <person name="Gao T."/>
            <person name="Zhang H."/>
        </authorList>
    </citation>
    <scope>NUCLEOTIDE SEQUENCE</scope>
    <source>
        <strain evidence="1">G02</strain>
    </source>
</reference>
<accession>A0AAW2S512</accession>
<evidence type="ECO:0000313" key="1">
    <source>
        <dbReference type="EMBL" id="KAL0387443.1"/>
    </source>
</evidence>